<keyword evidence="1" id="KW-0472">Membrane</keyword>
<dbReference type="EMBL" id="CP036425">
    <property type="protein sequence ID" value="QDU33105.1"/>
    <property type="molecule type" value="Genomic_DNA"/>
</dbReference>
<dbReference type="SUPFAM" id="SSF50998">
    <property type="entry name" value="Quinoprotein alcohol dehydrogenase-like"/>
    <property type="match status" value="2"/>
</dbReference>
<dbReference type="PANTHER" id="PTHR34512">
    <property type="entry name" value="CELL SURFACE PROTEIN"/>
    <property type="match status" value="1"/>
</dbReference>
<feature type="domain" description="Pyrrolo-quinoline quinone repeat" evidence="2">
    <location>
        <begin position="273"/>
        <end position="535"/>
    </location>
</feature>
<sequence>MRFRYERRLVTVVWILGLKPRIFFSIIILTAILIYAQFLNAAPIRPVYVEDSPAAMELVQQFQDDLNADHFTRAAQSLQKLIEDYPSKLMTTDTDAYRDSIFYAYKQLRQTPELYETYIRLYEPDAQKAYEEVNRQQQIKAYEQLLSRFGFTQAGLESALDVTAMHLERAEIQRAVRILEFAKSHPLVQQSQNRVMQMQAAVSALPEIYSSDGSEIAKTIAPAMIKQLIGDGQTPLWETNINDKQHALSNHEVQQSQWAVNRIALQQALPHRGVLVGNQIIVNFGQSIVSLDRYSGRRQWSFHYTPELSEATKFTLKRGRVLLDTRDIIYNQSHIFGVVGRAPAWASRRQDEGHVTSLVSINIADGQLAWQLKPSDLADIGLDRAYLHSTPILQDNILYQIAERRPATGFQDTYVLAINATTGQLLWKRHIASTARINRNSIDLVSRMSLSNGYLYVSDYAGVVASLNIRNGSVQWLRILDRKNAMTRRLGGNSGTSIIKMPPPIVVGDKLFVLPDRRVSSGLILDRKTGKVSQKLPDERWRNIRQIFQYKQNLILVSQQNIYSYNVNSNEFDWDVSITESGVNVLLGGFVHIQDQLLVSLSNQMIVVNLDDGQLVSRYHPINTGQIMIDKSQIIINDADSVRSYMRWSDAESRLVQALSDSGVEPGLAMAHIGINHNKAYLINRGLDHVMKYMESLLKQQKIEQYSQNQAIVFNELFQMATDSFVKSNKIKQTLFDNMSTIVQGSKQEMRYHFAAGQYMAQQKNYLKAVEHYQSILINKELSSARYISSSLSRTAYIEASMRIQQIIDQVGLRVYQSYDHIADLRLKELLKSENWQSEQMLDLVHRYPFSNAAIVSLYHLAKNHRQNGEQILAHEYFEEAIEYLQPTHSIRGKLIPRLIADYYSSSLVVGKLSQAKIRLEQILQQRPKQTIMRNNSLMRLDVFVRKIAQSSHQTRDGLTVPVSHLATMTGTYIHAVNNQRSEYFYLQTNSSISRIHQSSEKPAWTTKINNGYVNKIVEQSKVDLLLQSSSHGRLYMLRPNDGHIRWTFNTQGKLKNQTEPIQVDFDPREKESSWHDAVMLNNIIILADKVNHVYAIDAGNGKLIWNKQFPLDQIHQVQMFEQKILITGLQRNENGKDVGIITINNQNGDVINTLYNFKSRYLWHQYTQDKLIIVYRNSIEVLELQSKQPIWTAMHDEIDLTKNAWYLDGHLIVLDDDGIMHVYNTDNGETLSRISIDSLGFNRRVDVQYLEGRWYIMAGSRALAIDWRGNIVWRDTVVMPGRKIFASQAITNRYIVYLSAQLNANDFWERDPSRIDLDQEQGYKYRLYFLDNKTGKLQYIYRLPALNKPLITEHFTLIGNRILLRNKNETLVLGPDISQ</sequence>
<dbReference type="Pfam" id="PF13360">
    <property type="entry name" value="PQQ_2"/>
    <property type="match status" value="2"/>
</dbReference>
<keyword evidence="1" id="KW-1133">Transmembrane helix</keyword>
<dbReference type="SMART" id="SM00564">
    <property type="entry name" value="PQQ"/>
    <property type="match status" value="7"/>
</dbReference>
<evidence type="ECO:0000313" key="4">
    <source>
        <dbReference type="Proteomes" id="UP000317369"/>
    </source>
</evidence>
<organism evidence="3 4">
    <name type="scientific">Poriferisphaera corsica</name>
    <dbReference type="NCBI Taxonomy" id="2528020"/>
    <lineage>
        <taxon>Bacteria</taxon>
        <taxon>Pseudomonadati</taxon>
        <taxon>Planctomycetota</taxon>
        <taxon>Phycisphaerae</taxon>
        <taxon>Phycisphaerales</taxon>
        <taxon>Phycisphaeraceae</taxon>
        <taxon>Poriferisphaera</taxon>
    </lineage>
</organism>
<keyword evidence="4" id="KW-1185">Reference proteome</keyword>
<feature type="transmembrane region" description="Helical" evidence="1">
    <location>
        <begin position="12"/>
        <end position="36"/>
    </location>
</feature>
<evidence type="ECO:0000259" key="2">
    <source>
        <dbReference type="Pfam" id="PF13360"/>
    </source>
</evidence>
<dbReference type="KEGG" id="pcor:KS4_11470"/>
<dbReference type="Proteomes" id="UP000317369">
    <property type="component" value="Chromosome"/>
</dbReference>
<name>A0A517YSA1_9BACT</name>
<dbReference type="InterPro" id="IPR002372">
    <property type="entry name" value="PQQ_rpt_dom"/>
</dbReference>
<keyword evidence="1" id="KW-0812">Transmembrane</keyword>
<evidence type="ECO:0000313" key="3">
    <source>
        <dbReference type="EMBL" id="QDU33105.1"/>
    </source>
</evidence>
<dbReference type="InterPro" id="IPR015943">
    <property type="entry name" value="WD40/YVTN_repeat-like_dom_sf"/>
</dbReference>
<reference evidence="3 4" key="1">
    <citation type="submission" date="2019-02" db="EMBL/GenBank/DDBJ databases">
        <title>Deep-cultivation of Planctomycetes and their phenomic and genomic characterization uncovers novel biology.</title>
        <authorList>
            <person name="Wiegand S."/>
            <person name="Jogler M."/>
            <person name="Boedeker C."/>
            <person name="Pinto D."/>
            <person name="Vollmers J."/>
            <person name="Rivas-Marin E."/>
            <person name="Kohn T."/>
            <person name="Peeters S.H."/>
            <person name="Heuer A."/>
            <person name="Rast P."/>
            <person name="Oberbeckmann S."/>
            <person name="Bunk B."/>
            <person name="Jeske O."/>
            <person name="Meyerdierks A."/>
            <person name="Storesund J.E."/>
            <person name="Kallscheuer N."/>
            <person name="Luecker S."/>
            <person name="Lage O.M."/>
            <person name="Pohl T."/>
            <person name="Merkel B.J."/>
            <person name="Hornburger P."/>
            <person name="Mueller R.-W."/>
            <person name="Bruemmer F."/>
            <person name="Labrenz M."/>
            <person name="Spormann A.M."/>
            <person name="Op den Camp H."/>
            <person name="Overmann J."/>
            <person name="Amann R."/>
            <person name="Jetten M.S.M."/>
            <person name="Mascher T."/>
            <person name="Medema M.H."/>
            <person name="Devos D.P."/>
            <person name="Kaster A.-K."/>
            <person name="Ovreas L."/>
            <person name="Rohde M."/>
            <person name="Galperin M.Y."/>
            <person name="Jogler C."/>
        </authorList>
    </citation>
    <scope>NUCLEOTIDE SEQUENCE [LARGE SCALE GENOMIC DNA]</scope>
    <source>
        <strain evidence="3 4">KS4</strain>
    </source>
</reference>
<gene>
    <name evidence="3" type="ORF">KS4_11470</name>
</gene>
<proteinExistence type="predicted"/>
<dbReference type="InterPro" id="IPR018391">
    <property type="entry name" value="PQQ_b-propeller_rpt"/>
</dbReference>
<feature type="domain" description="Pyrrolo-quinoline quinone repeat" evidence="2">
    <location>
        <begin position="1032"/>
        <end position="1232"/>
    </location>
</feature>
<dbReference type="PANTHER" id="PTHR34512:SF30">
    <property type="entry name" value="OUTER MEMBRANE PROTEIN ASSEMBLY FACTOR BAMB"/>
    <property type="match status" value="1"/>
</dbReference>
<dbReference type="Gene3D" id="2.130.10.10">
    <property type="entry name" value="YVTN repeat-like/Quinoprotein amine dehydrogenase"/>
    <property type="match status" value="2"/>
</dbReference>
<accession>A0A517YSA1</accession>
<dbReference type="InterPro" id="IPR011047">
    <property type="entry name" value="Quinoprotein_ADH-like_sf"/>
</dbReference>
<protein>
    <submittedName>
        <fullName evidence="3">Outer membrane biogenesis protein BamB</fullName>
    </submittedName>
</protein>
<evidence type="ECO:0000256" key="1">
    <source>
        <dbReference type="SAM" id="Phobius"/>
    </source>
</evidence>